<evidence type="ECO:0000313" key="1">
    <source>
        <dbReference type="EMBL" id="KAJ8020975.1"/>
    </source>
</evidence>
<dbReference type="AlphaFoldDB" id="A0A9Q1BBV5"/>
<proteinExistence type="predicted"/>
<organism evidence="1 2">
    <name type="scientific">Holothuria leucospilota</name>
    <name type="common">Black long sea cucumber</name>
    <name type="synonym">Mertensiothuria leucospilota</name>
    <dbReference type="NCBI Taxonomy" id="206669"/>
    <lineage>
        <taxon>Eukaryota</taxon>
        <taxon>Metazoa</taxon>
        <taxon>Echinodermata</taxon>
        <taxon>Eleutherozoa</taxon>
        <taxon>Echinozoa</taxon>
        <taxon>Holothuroidea</taxon>
        <taxon>Aspidochirotacea</taxon>
        <taxon>Aspidochirotida</taxon>
        <taxon>Holothuriidae</taxon>
        <taxon>Holothuria</taxon>
    </lineage>
</organism>
<evidence type="ECO:0000313" key="2">
    <source>
        <dbReference type="Proteomes" id="UP001152320"/>
    </source>
</evidence>
<dbReference type="EMBL" id="JAIZAY010000022">
    <property type="protein sequence ID" value="KAJ8020975.1"/>
    <property type="molecule type" value="Genomic_DNA"/>
</dbReference>
<sequence>MGGREEWKVPLNYYEQLTNVLIKSQCKCRKHRGYLSYERVKHGEITEFIENITTSSCGYQNLVFTWAGRGIKYCRDICGMDKGKSVRQLATASDI</sequence>
<reference evidence="1" key="1">
    <citation type="submission" date="2021-10" db="EMBL/GenBank/DDBJ databases">
        <title>Tropical sea cucumber genome reveals ecological adaptation and Cuvierian tubules defense mechanism.</title>
        <authorList>
            <person name="Chen T."/>
        </authorList>
    </citation>
    <scope>NUCLEOTIDE SEQUENCE</scope>
    <source>
        <strain evidence="1">Nanhai2018</strain>
        <tissue evidence="1">Muscle</tissue>
    </source>
</reference>
<accession>A0A9Q1BBV5</accession>
<protein>
    <submittedName>
        <fullName evidence="1">Uncharacterized protein</fullName>
    </submittedName>
</protein>
<name>A0A9Q1BBV5_HOLLE</name>
<gene>
    <name evidence="1" type="ORF">HOLleu_40719</name>
</gene>
<comment type="caution">
    <text evidence="1">The sequence shown here is derived from an EMBL/GenBank/DDBJ whole genome shotgun (WGS) entry which is preliminary data.</text>
</comment>
<dbReference type="Proteomes" id="UP001152320">
    <property type="component" value="Chromosome 22"/>
</dbReference>
<keyword evidence="2" id="KW-1185">Reference proteome</keyword>